<comment type="caution">
    <text evidence="2">The sequence shown here is derived from an EMBL/GenBank/DDBJ whole genome shotgun (WGS) entry which is preliminary data.</text>
</comment>
<name>A0ABT5BIJ6_9BACT</name>
<sequence length="76" mass="8531">MPSALPQDFDLDAIERHFCAEALELAGNIVDAAHRLGITRQEMKRRIKKHRITWPRPARVGPCGATKIDVFAVPRA</sequence>
<dbReference type="InterPro" id="IPR009057">
    <property type="entry name" value="Homeodomain-like_sf"/>
</dbReference>
<feature type="domain" description="DNA binding HTH" evidence="1">
    <location>
        <begin position="13"/>
        <end position="50"/>
    </location>
</feature>
<accession>A0ABT5BIJ6</accession>
<proteinExistence type="predicted"/>
<dbReference type="RefSeq" id="WP_272007758.1">
    <property type="nucleotide sequence ID" value="NZ_JAQNDN010000023.1"/>
</dbReference>
<dbReference type="Pfam" id="PF02954">
    <property type="entry name" value="HTH_8"/>
    <property type="match status" value="1"/>
</dbReference>
<dbReference type="EMBL" id="JAQNDN010000023">
    <property type="protein sequence ID" value="MDC0673974.1"/>
    <property type="molecule type" value="Genomic_DNA"/>
</dbReference>
<protein>
    <submittedName>
        <fullName evidence="2">Helix-turn-helix domain-containing protein</fullName>
    </submittedName>
</protein>
<dbReference type="Proteomes" id="UP001217838">
    <property type="component" value="Unassembled WGS sequence"/>
</dbReference>
<keyword evidence="3" id="KW-1185">Reference proteome</keyword>
<dbReference type="SUPFAM" id="SSF46689">
    <property type="entry name" value="Homeodomain-like"/>
    <property type="match status" value="1"/>
</dbReference>
<dbReference type="InterPro" id="IPR002197">
    <property type="entry name" value="HTH_Fis"/>
</dbReference>
<evidence type="ECO:0000313" key="3">
    <source>
        <dbReference type="Proteomes" id="UP001217838"/>
    </source>
</evidence>
<evidence type="ECO:0000259" key="1">
    <source>
        <dbReference type="Pfam" id="PF02954"/>
    </source>
</evidence>
<dbReference type="Gene3D" id="1.10.10.60">
    <property type="entry name" value="Homeodomain-like"/>
    <property type="match status" value="1"/>
</dbReference>
<reference evidence="2 3" key="1">
    <citation type="submission" date="2022-11" db="EMBL/GenBank/DDBJ databases">
        <title>Minimal conservation of predation-associated metabolite biosynthetic gene clusters underscores biosynthetic potential of Myxococcota including descriptions for ten novel species: Archangium lansinium sp. nov., Myxococcus landrumus sp. nov., Nannocystis bai.</title>
        <authorList>
            <person name="Ahearne A."/>
            <person name="Stevens C."/>
            <person name="Dowd S."/>
        </authorList>
    </citation>
    <scope>NUCLEOTIDE SEQUENCE [LARGE SCALE GENOMIC DNA]</scope>
    <source>
        <strain evidence="2 3">NCELM</strain>
    </source>
</reference>
<gene>
    <name evidence="2" type="ORF">POL58_39880</name>
</gene>
<evidence type="ECO:0000313" key="2">
    <source>
        <dbReference type="EMBL" id="MDC0673974.1"/>
    </source>
</evidence>
<organism evidence="2 3">
    <name type="scientific">Nannocystis radixulma</name>
    <dbReference type="NCBI Taxonomy" id="2995305"/>
    <lineage>
        <taxon>Bacteria</taxon>
        <taxon>Pseudomonadati</taxon>
        <taxon>Myxococcota</taxon>
        <taxon>Polyangia</taxon>
        <taxon>Nannocystales</taxon>
        <taxon>Nannocystaceae</taxon>
        <taxon>Nannocystis</taxon>
    </lineage>
</organism>